<feature type="domain" description="DUF4935" evidence="1">
    <location>
        <begin position="7"/>
        <end position="169"/>
    </location>
</feature>
<dbReference type="Proteomes" id="UP000603434">
    <property type="component" value="Unassembled WGS sequence"/>
</dbReference>
<organism evidence="2 3">
    <name type="scientific">Candidatus Desulfatibia profunda</name>
    <dbReference type="NCBI Taxonomy" id="2841695"/>
    <lineage>
        <taxon>Bacteria</taxon>
        <taxon>Pseudomonadati</taxon>
        <taxon>Thermodesulfobacteriota</taxon>
        <taxon>Desulfobacteria</taxon>
        <taxon>Desulfobacterales</taxon>
        <taxon>Desulfobacterales incertae sedis</taxon>
        <taxon>Candidatus Desulfatibia</taxon>
    </lineage>
</organism>
<evidence type="ECO:0000313" key="3">
    <source>
        <dbReference type="Proteomes" id="UP000603434"/>
    </source>
</evidence>
<dbReference type="EMBL" id="JACNJH010000126">
    <property type="protein sequence ID" value="MBC8361195.1"/>
    <property type="molecule type" value="Genomic_DNA"/>
</dbReference>
<evidence type="ECO:0000259" key="1">
    <source>
        <dbReference type="Pfam" id="PF16289"/>
    </source>
</evidence>
<name>A0A8J6NRW6_9BACT</name>
<evidence type="ECO:0000313" key="2">
    <source>
        <dbReference type="EMBL" id="MBC8361195.1"/>
    </source>
</evidence>
<sequence>MVRRLRVVLDSSVLCSDLHLEGHSFRIFFDGVKNTDLGLFVPGIVIDEVVNHFREKVVKNAGRIKASERNIAKLFKRPIFPIINDKQIDEECKRYRRTLIGKLQGVNSKILPYPDVSHEEVVIRKLSSRKPFRDSGIGYRDFLIWSCILDLALQSGPEILFISANTRDFGNGSLLHPDLYADLESRQIDSSLISIMESIDTFNSKYIIPNLESLYSLKVQIQEGKVPELQLHDWVKSEIMGVLSDEDLMYGAFGVDSEEFKFLIESNLEFASPRIKSVRSLSSGNIVLTAETRANGDFSLSSDWEVYRVNNDIREFWDSHANEVNSPFMRKRTSFVIEFSLVLEPQNYDVVSAEIDGIKGEHWARSRILISKD</sequence>
<protein>
    <submittedName>
        <fullName evidence="2">DUF4935 domain-containing protein</fullName>
    </submittedName>
</protein>
<dbReference type="Pfam" id="PF16289">
    <property type="entry name" value="PIN_12"/>
    <property type="match status" value="1"/>
</dbReference>
<dbReference type="AlphaFoldDB" id="A0A8J6NRW6"/>
<comment type="caution">
    <text evidence="2">The sequence shown here is derived from an EMBL/GenBank/DDBJ whole genome shotgun (WGS) entry which is preliminary data.</text>
</comment>
<gene>
    <name evidence="2" type="ORF">H8E23_07340</name>
</gene>
<proteinExistence type="predicted"/>
<dbReference type="InterPro" id="IPR032557">
    <property type="entry name" value="DUF4935"/>
</dbReference>
<accession>A0A8J6NRW6</accession>
<reference evidence="2 3" key="1">
    <citation type="submission" date="2020-08" db="EMBL/GenBank/DDBJ databases">
        <title>Bridging the membrane lipid divide: bacteria of the FCB group superphylum have the potential to synthesize archaeal ether lipids.</title>
        <authorList>
            <person name="Villanueva L."/>
            <person name="Von Meijenfeldt F.A.B."/>
            <person name="Westbye A.B."/>
            <person name="Yadav S."/>
            <person name="Hopmans E.C."/>
            <person name="Dutilh B.E."/>
            <person name="Sinninghe Damste J.S."/>
        </authorList>
    </citation>
    <scope>NUCLEOTIDE SEQUENCE [LARGE SCALE GENOMIC DNA]</scope>
    <source>
        <strain evidence="2">NIOZ-UU30</strain>
    </source>
</reference>